<name>A0A8E2S217_9BURK</name>
<dbReference type="Proteomes" id="UP000237686">
    <property type="component" value="Unassembled WGS sequence"/>
</dbReference>
<protein>
    <submittedName>
        <fullName evidence="1">Uncharacterized protein</fullName>
    </submittedName>
</protein>
<evidence type="ECO:0000313" key="1">
    <source>
        <dbReference type="EMBL" id="PRF28131.1"/>
    </source>
</evidence>
<reference evidence="1 2" key="1">
    <citation type="submission" date="2018-03" db="EMBL/GenBank/DDBJ databases">
        <authorList>
            <person name="Nguyen K."/>
            <person name="Fouts D."/>
            <person name="Sutton G."/>
        </authorList>
    </citation>
    <scope>NUCLEOTIDE SEQUENCE [LARGE SCALE GENOMIC DNA]</scope>
    <source>
        <strain evidence="1 2">AU17135</strain>
    </source>
</reference>
<organism evidence="1 2">
    <name type="scientific">Burkholderia multivorans</name>
    <dbReference type="NCBI Taxonomy" id="87883"/>
    <lineage>
        <taxon>Bacteria</taxon>
        <taxon>Pseudomonadati</taxon>
        <taxon>Pseudomonadota</taxon>
        <taxon>Betaproteobacteria</taxon>
        <taxon>Burkholderiales</taxon>
        <taxon>Burkholderiaceae</taxon>
        <taxon>Burkholderia</taxon>
        <taxon>Burkholderia cepacia complex</taxon>
    </lineage>
</organism>
<accession>A0A8E2S217</accession>
<dbReference type="EMBL" id="PVFZ01000006">
    <property type="protein sequence ID" value="PRF28131.1"/>
    <property type="molecule type" value="Genomic_DNA"/>
</dbReference>
<gene>
    <name evidence="1" type="ORF">C6P98_02100</name>
</gene>
<evidence type="ECO:0000313" key="2">
    <source>
        <dbReference type="Proteomes" id="UP000237686"/>
    </source>
</evidence>
<proteinExistence type="predicted"/>
<comment type="caution">
    <text evidence="1">The sequence shown here is derived from an EMBL/GenBank/DDBJ whole genome shotgun (WGS) entry which is preliminary data.</text>
</comment>
<dbReference type="AlphaFoldDB" id="A0A8E2S217"/>
<sequence length="69" mass="7804">MRAFALDVRRTRVAARGARSHLLRDPDDGMKGRIAARVRAGRRNPKIAENDVTARNRLTVSSVPRIVRR</sequence>